<dbReference type="PANTHER" id="PTHR32309">
    <property type="entry name" value="TYROSINE-PROTEIN KINASE"/>
    <property type="match status" value="1"/>
</dbReference>
<evidence type="ECO:0000256" key="7">
    <source>
        <dbReference type="ARBA" id="ARBA00022989"/>
    </source>
</evidence>
<evidence type="ECO:0000256" key="5">
    <source>
        <dbReference type="ARBA" id="ARBA00022741"/>
    </source>
</evidence>
<feature type="domain" description="Polysaccharide chain length determinant N-terminal" evidence="10">
    <location>
        <begin position="2"/>
        <end position="88"/>
    </location>
</feature>
<evidence type="ECO:0000256" key="6">
    <source>
        <dbReference type="ARBA" id="ARBA00022840"/>
    </source>
</evidence>
<evidence type="ECO:0000256" key="3">
    <source>
        <dbReference type="ARBA" id="ARBA00022475"/>
    </source>
</evidence>
<evidence type="ECO:0000313" key="12">
    <source>
        <dbReference type="Proteomes" id="UP000294506"/>
    </source>
</evidence>
<dbReference type="Pfam" id="PF10609">
    <property type="entry name" value="ParA"/>
    <property type="match status" value="1"/>
</dbReference>
<evidence type="ECO:0000256" key="4">
    <source>
        <dbReference type="ARBA" id="ARBA00022692"/>
    </source>
</evidence>
<dbReference type="InterPro" id="IPR003856">
    <property type="entry name" value="LPS_length_determ_N"/>
</dbReference>
<name>A0A4R7G7L4_9MICC</name>
<sequence>MELQQYVRVLKRGWLTLVLAVVVMVGAAAALLVLLPATYEAETRIYVSVEDAEAYDLSQRSIYSQELVRSFVELAQSSAVLGPVVEELALEDTPRELSERVSVAAQTGTVILEVTVADEDPEQAAAIASSMTAALDDVVQGLTTSTEGGGNVTLTTVEEPFAPEGPSFPQPISLLGLGLLAGLALGIVILALREVLDTRVRSEDDLGEVSDLAQLGGVPFDHQLQKGQLVVQAEVGSPLAESFSTLGTNLQFLGVGQSARSFVITSSVQGEGKSSIAVNLAISLRAAGQRVLLVDADLRRPRAAQMLGLEGAVGLTDVLRGRVELPEVIQYWGPDGLEMLPAGTVPPNPLELLGSEAMAELVAALQREYEIVIFDAPPLLPVSDARVLGALCSGLLMVVGMGKVHKPQLQKAIEAVRIVDVPLFGLVPTMLPTQDAGGYAGVMPSRVAEAKVDAR</sequence>
<evidence type="ECO:0000256" key="2">
    <source>
        <dbReference type="ARBA" id="ARBA00006683"/>
    </source>
</evidence>
<dbReference type="Proteomes" id="UP000294506">
    <property type="component" value="Unassembled WGS sequence"/>
</dbReference>
<dbReference type="GO" id="GO:0005524">
    <property type="term" value="F:ATP binding"/>
    <property type="evidence" value="ECO:0007669"/>
    <property type="project" value="UniProtKB-KW"/>
</dbReference>
<keyword evidence="4 9" id="KW-0812">Transmembrane</keyword>
<keyword evidence="7 9" id="KW-1133">Transmembrane helix</keyword>
<dbReference type="InterPro" id="IPR050445">
    <property type="entry name" value="Bact_polysacc_biosynth/exp"/>
</dbReference>
<dbReference type="Gene3D" id="3.40.50.300">
    <property type="entry name" value="P-loop containing nucleotide triphosphate hydrolases"/>
    <property type="match status" value="1"/>
</dbReference>
<reference evidence="11 12" key="1">
    <citation type="submission" date="2019-03" db="EMBL/GenBank/DDBJ databases">
        <title>Genomic Encyclopedia of Type Strains, Phase III (KMG-III): the genomes of soil and plant-associated and newly described type strains.</title>
        <authorList>
            <person name="Whitman W."/>
        </authorList>
    </citation>
    <scope>NUCLEOTIDE SEQUENCE [LARGE SCALE GENOMIC DNA]</scope>
    <source>
        <strain evidence="11 12">DSM 27373</strain>
    </source>
</reference>
<dbReference type="EMBL" id="SOAN01000001">
    <property type="protein sequence ID" value="TDS87592.1"/>
    <property type="molecule type" value="Genomic_DNA"/>
</dbReference>
<keyword evidence="8 9" id="KW-0472">Membrane</keyword>
<proteinExistence type="inferred from homology"/>
<evidence type="ECO:0000259" key="10">
    <source>
        <dbReference type="Pfam" id="PF02706"/>
    </source>
</evidence>
<keyword evidence="6" id="KW-0067">ATP-binding</keyword>
<evidence type="ECO:0000256" key="9">
    <source>
        <dbReference type="SAM" id="Phobius"/>
    </source>
</evidence>
<comment type="similarity">
    <text evidence="2">Belongs to the CpsC/CapA family.</text>
</comment>
<dbReference type="Pfam" id="PF02706">
    <property type="entry name" value="Wzz"/>
    <property type="match status" value="1"/>
</dbReference>
<dbReference type="CDD" id="cd05387">
    <property type="entry name" value="BY-kinase"/>
    <property type="match status" value="1"/>
</dbReference>
<keyword evidence="5" id="KW-0547">Nucleotide-binding</keyword>
<dbReference type="InterPro" id="IPR027417">
    <property type="entry name" value="P-loop_NTPase"/>
</dbReference>
<dbReference type="GO" id="GO:0005886">
    <property type="term" value="C:plasma membrane"/>
    <property type="evidence" value="ECO:0007669"/>
    <property type="project" value="UniProtKB-SubCell"/>
</dbReference>
<keyword evidence="3" id="KW-1003">Cell membrane</keyword>
<protein>
    <submittedName>
        <fullName evidence="11">Capsular exopolysaccharide synthesis family protein</fullName>
    </submittedName>
</protein>
<comment type="subcellular location">
    <subcellularLocation>
        <location evidence="1">Cell membrane</location>
        <topology evidence="1">Multi-pass membrane protein</topology>
    </subcellularLocation>
</comment>
<dbReference type="InterPro" id="IPR033756">
    <property type="entry name" value="YlxH/NBP35"/>
</dbReference>
<feature type="transmembrane region" description="Helical" evidence="9">
    <location>
        <begin position="172"/>
        <end position="192"/>
    </location>
</feature>
<evidence type="ECO:0000313" key="11">
    <source>
        <dbReference type="EMBL" id="TDS87592.1"/>
    </source>
</evidence>
<comment type="caution">
    <text evidence="11">The sequence shown here is derived from an EMBL/GenBank/DDBJ whole genome shotgun (WGS) entry which is preliminary data.</text>
</comment>
<dbReference type="PANTHER" id="PTHR32309:SF13">
    <property type="entry name" value="FERRIC ENTEROBACTIN TRANSPORT PROTEIN FEPE"/>
    <property type="match status" value="1"/>
</dbReference>
<dbReference type="AlphaFoldDB" id="A0A4R7G7L4"/>
<dbReference type="SUPFAM" id="SSF52540">
    <property type="entry name" value="P-loop containing nucleoside triphosphate hydrolases"/>
    <property type="match status" value="1"/>
</dbReference>
<gene>
    <name evidence="11" type="ORF">EV640_101379</name>
</gene>
<evidence type="ECO:0000256" key="8">
    <source>
        <dbReference type="ARBA" id="ARBA00023136"/>
    </source>
</evidence>
<dbReference type="InterPro" id="IPR005702">
    <property type="entry name" value="Wzc-like_C"/>
</dbReference>
<organism evidence="11 12">
    <name type="scientific">Nesterenkonia aurantiaca</name>
    <dbReference type="NCBI Taxonomy" id="1436010"/>
    <lineage>
        <taxon>Bacteria</taxon>
        <taxon>Bacillati</taxon>
        <taxon>Actinomycetota</taxon>
        <taxon>Actinomycetes</taxon>
        <taxon>Micrococcales</taxon>
        <taxon>Micrococcaceae</taxon>
        <taxon>Nesterenkonia</taxon>
    </lineage>
</organism>
<dbReference type="NCBIfam" id="TIGR01007">
    <property type="entry name" value="eps_fam"/>
    <property type="match status" value="1"/>
</dbReference>
<feature type="transmembrane region" description="Helical" evidence="9">
    <location>
        <begin position="12"/>
        <end position="35"/>
    </location>
</feature>
<keyword evidence="12" id="KW-1185">Reference proteome</keyword>
<dbReference type="GO" id="GO:0004713">
    <property type="term" value="F:protein tyrosine kinase activity"/>
    <property type="evidence" value="ECO:0007669"/>
    <property type="project" value="TreeGrafter"/>
</dbReference>
<accession>A0A4R7G7L4</accession>
<dbReference type="RefSeq" id="WP_051500993.1">
    <property type="nucleotide sequence ID" value="NZ_SOAN01000001.1"/>
</dbReference>
<evidence type="ECO:0000256" key="1">
    <source>
        <dbReference type="ARBA" id="ARBA00004651"/>
    </source>
</evidence>